<dbReference type="HAMAP" id="MF_01478">
    <property type="entry name" value="Ribosomal_L12_arch"/>
    <property type="match status" value="1"/>
</dbReference>
<evidence type="ECO:0000256" key="1">
    <source>
        <dbReference type="ARBA" id="ARBA00005436"/>
    </source>
</evidence>
<dbReference type="PANTHER" id="PTHR21141">
    <property type="entry name" value="60S ACIDIC RIBOSOMAL PROTEIN FAMILY MEMBER"/>
    <property type="match status" value="1"/>
</dbReference>
<evidence type="ECO:0000256" key="6">
    <source>
        <dbReference type="SAM" id="SignalP"/>
    </source>
</evidence>
<dbReference type="InterPro" id="IPR044076">
    <property type="entry name" value="Ribosomal_P2"/>
</dbReference>
<dbReference type="Proteomes" id="UP000054771">
    <property type="component" value="Unassembled WGS sequence"/>
</dbReference>
<evidence type="ECO:0000313" key="7">
    <source>
        <dbReference type="EMBL" id="CEL09656.1"/>
    </source>
</evidence>
<evidence type="ECO:0000256" key="4">
    <source>
        <dbReference type="ARBA" id="ARBA00023274"/>
    </source>
</evidence>
<dbReference type="GO" id="GO:0003735">
    <property type="term" value="F:structural constituent of ribosome"/>
    <property type="evidence" value="ECO:0007669"/>
    <property type="project" value="InterPro"/>
</dbReference>
<protein>
    <submittedName>
        <fullName evidence="7">Putative 60S acidic ribosomal protein P2</fullName>
    </submittedName>
</protein>
<feature type="chain" id="PRO_5006857843" evidence="6">
    <location>
        <begin position="22"/>
        <end position="114"/>
    </location>
</feature>
<dbReference type="Gene3D" id="1.10.10.1410">
    <property type="match status" value="1"/>
</dbReference>
<dbReference type="InterPro" id="IPR038716">
    <property type="entry name" value="P1/P2_N_sf"/>
</dbReference>
<dbReference type="InterPro" id="IPR027534">
    <property type="entry name" value="Ribosomal_P1/P2"/>
</dbReference>
<dbReference type="GO" id="GO:0002182">
    <property type="term" value="P:cytoplasmic translational elongation"/>
    <property type="evidence" value="ECO:0007669"/>
    <property type="project" value="InterPro"/>
</dbReference>
<comment type="subunit">
    <text evidence="2">P1 and P2 exist as dimers at the large ribosomal subunit.</text>
</comment>
<dbReference type="CDD" id="cd05833">
    <property type="entry name" value="Ribosomal_P2"/>
    <property type="match status" value="1"/>
</dbReference>
<name>A0A0U5GFZ4_ASPCI</name>
<dbReference type="PANTHER" id="PTHR21141:SF5">
    <property type="entry name" value="LARGE RIBOSOMAL SUBUNIT PROTEIN P2"/>
    <property type="match status" value="1"/>
</dbReference>
<keyword evidence="4" id="KW-0687">Ribonucleoprotein</keyword>
<dbReference type="GO" id="GO:0022625">
    <property type="term" value="C:cytosolic large ribosomal subunit"/>
    <property type="evidence" value="ECO:0007669"/>
    <property type="project" value="InterPro"/>
</dbReference>
<dbReference type="EMBL" id="CDMC01000015">
    <property type="protein sequence ID" value="CEL09656.1"/>
    <property type="molecule type" value="Genomic_DNA"/>
</dbReference>
<comment type="similarity">
    <text evidence="1">Belongs to the eukaryotic ribosomal protein P1/P2 family.</text>
</comment>
<evidence type="ECO:0000256" key="3">
    <source>
        <dbReference type="ARBA" id="ARBA00022980"/>
    </source>
</evidence>
<feature type="region of interest" description="Disordered" evidence="5">
    <location>
        <begin position="66"/>
        <end position="85"/>
    </location>
</feature>
<evidence type="ECO:0000313" key="8">
    <source>
        <dbReference type="Proteomes" id="UP000054771"/>
    </source>
</evidence>
<dbReference type="FunFam" id="1.10.10.1410:FF:000002">
    <property type="entry name" value="60S acidic ribosomal protein P2"/>
    <property type="match status" value="1"/>
</dbReference>
<evidence type="ECO:0000256" key="5">
    <source>
        <dbReference type="SAM" id="MobiDB-lite"/>
    </source>
</evidence>
<gene>
    <name evidence="7" type="ORF">ASPCAL12789</name>
</gene>
<keyword evidence="8" id="KW-1185">Reference proteome</keyword>
<keyword evidence="6" id="KW-0732">Signal</keyword>
<keyword evidence="3 7" id="KW-0689">Ribosomal protein</keyword>
<organism evidence="7 8">
    <name type="scientific">Aspergillus calidoustus</name>
    <dbReference type="NCBI Taxonomy" id="454130"/>
    <lineage>
        <taxon>Eukaryota</taxon>
        <taxon>Fungi</taxon>
        <taxon>Dikarya</taxon>
        <taxon>Ascomycota</taxon>
        <taxon>Pezizomycotina</taxon>
        <taxon>Eurotiomycetes</taxon>
        <taxon>Eurotiomycetidae</taxon>
        <taxon>Eurotiales</taxon>
        <taxon>Aspergillaceae</taxon>
        <taxon>Aspergillus</taxon>
        <taxon>Aspergillus subgen. Nidulantes</taxon>
    </lineage>
</organism>
<reference evidence="8" key="1">
    <citation type="journal article" date="2016" name="Genome Announc.">
        <title>Draft genome sequences of fungus Aspergillus calidoustus.</title>
        <authorList>
            <person name="Horn F."/>
            <person name="Linde J."/>
            <person name="Mattern D.J."/>
            <person name="Walther G."/>
            <person name="Guthke R."/>
            <person name="Scherlach K."/>
            <person name="Martin K."/>
            <person name="Brakhage A.A."/>
            <person name="Petzke L."/>
            <person name="Valiante V."/>
        </authorList>
    </citation>
    <scope>NUCLEOTIDE SEQUENCE [LARGE SCALE GENOMIC DNA]</scope>
    <source>
        <strain evidence="8">SF006504</strain>
    </source>
</reference>
<feature type="signal peptide" evidence="6">
    <location>
        <begin position="1"/>
        <end position="21"/>
    </location>
</feature>
<feature type="compositionally biased region" description="Low complexity" evidence="5">
    <location>
        <begin position="66"/>
        <end position="84"/>
    </location>
</feature>
<accession>A0A0U5GFZ4</accession>
<proteinExistence type="inferred from homology"/>
<dbReference type="OrthoDB" id="1227494at2759"/>
<evidence type="ECO:0000256" key="2">
    <source>
        <dbReference type="ARBA" id="ARBA00011266"/>
    </source>
</evidence>
<dbReference type="STRING" id="454130.A0A0U5GFZ4"/>
<sequence>MKHLAAYLLLTLAGNTAPTATDIKEVLDSVGIDADEERLAQLLSELQGKEIDELIAEGSKKLATGIGSAPAPGSGAAGAENAADAEVRDELEIEGGHGDDCGCDDEDFGLGLFE</sequence>
<dbReference type="AlphaFoldDB" id="A0A0U5GFZ4"/>
<dbReference type="Pfam" id="PF00428">
    <property type="entry name" value="Ribosomal_60s"/>
    <property type="match status" value="1"/>
</dbReference>